<dbReference type="Proteomes" id="UP000484255">
    <property type="component" value="Unassembled WGS sequence"/>
</dbReference>
<organism evidence="1 2">
    <name type="scientific">Ideonella livida</name>
    <dbReference type="NCBI Taxonomy" id="2707176"/>
    <lineage>
        <taxon>Bacteria</taxon>
        <taxon>Pseudomonadati</taxon>
        <taxon>Pseudomonadota</taxon>
        <taxon>Betaproteobacteria</taxon>
        <taxon>Burkholderiales</taxon>
        <taxon>Sphaerotilaceae</taxon>
        <taxon>Ideonella</taxon>
    </lineage>
</organism>
<evidence type="ECO:0008006" key="3">
    <source>
        <dbReference type="Google" id="ProtNLM"/>
    </source>
</evidence>
<gene>
    <name evidence="1" type="ORF">G3A44_06735</name>
</gene>
<accession>A0A7C9PG87</accession>
<dbReference type="RefSeq" id="WP_163456752.1">
    <property type="nucleotide sequence ID" value="NZ_JAAGOH010000006.1"/>
</dbReference>
<dbReference type="AlphaFoldDB" id="A0A7C9PG87"/>
<sequence length="288" mass="32486">MNDPLSAPDSVLNVYIGCEAPQAVAAKVLTHSILRHAQAPGPMRVQVQRLDECTRRLGLPLGWHTLFSLQRFCIPLLNDYQGTAVYLDSDMLVFDDIRSLLRWRDPAVAVCSAAATPDSGRKPQYSVLLIDCARARWAPEQARALAAQDYLGLMTRLSLEPSKAACLPYTWNSLERWEPVTGLLHYTAMNLQPWISSRNPLAPLWFEALFEALDEGAVTPADLEEAHRHRWVRPGLMWQVEHREPDPRRVPWHLLAAELAYVPPHRPPLRARLATWLGHGRRPRGAAA</sequence>
<keyword evidence="2" id="KW-1185">Reference proteome</keyword>
<evidence type="ECO:0000313" key="2">
    <source>
        <dbReference type="Proteomes" id="UP000484255"/>
    </source>
</evidence>
<evidence type="ECO:0000313" key="1">
    <source>
        <dbReference type="EMBL" id="NDY90889.1"/>
    </source>
</evidence>
<dbReference type="Gene3D" id="3.90.550.10">
    <property type="entry name" value="Spore Coat Polysaccharide Biosynthesis Protein SpsA, Chain A"/>
    <property type="match status" value="1"/>
</dbReference>
<proteinExistence type="predicted"/>
<reference evidence="1 2" key="1">
    <citation type="submission" date="2020-02" db="EMBL/GenBank/DDBJ databases">
        <title>Ideonella bacterium strain TBM-1.</title>
        <authorList>
            <person name="Chen W.-M."/>
        </authorList>
    </citation>
    <scope>NUCLEOTIDE SEQUENCE [LARGE SCALE GENOMIC DNA]</scope>
    <source>
        <strain evidence="1 2">TBM-1</strain>
    </source>
</reference>
<protein>
    <recommendedName>
        <fullName evidence="3">Glycosyl transferase</fullName>
    </recommendedName>
</protein>
<dbReference type="EMBL" id="JAAGOH010000006">
    <property type="protein sequence ID" value="NDY90889.1"/>
    <property type="molecule type" value="Genomic_DNA"/>
</dbReference>
<comment type="caution">
    <text evidence="1">The sequence shown here is derived from an EMBL/GenBank/DDBJ whole genome shotgun (WGS) entry which is preliminary data.</text>
</comment>
<dbReference type="SUPFAM" id="SSF53448">
    <property type="entry name" value="Nucleotide-diphospho-sugar transferases"/>
    <property type="match status" value="1"/>
</dbReference>
<name>A0A7C9PG87_9BURK</name>
<dbReference type="InterPro" id="IPR029044">
    <property type="entry name" value="Nucleotide-diphossugar_trans"/>
</dbReference>